<name>A0A370U715_9GAMM</name>
<dbReference type="PANTHER" id="PTHR12169:SF6">
    <property type="entry name" value="AFG1-LIKE ATPASE"/>
    <property type="match status" value="1"/>
</dbReference>
<dbReference type="InterPro" id="IPR027417">
    <property type="entry name" value="P-loop_NTPase"/>
</dbReference>
<proteinExistence type="predicted"/>
<dbReference type="PANTHER" id="PTHR12169">
    <property type="entry name" value="ATPASE N2B"/>
    <property type="match status" value="1"/>
</dbReference>
<sequence>MNTDSPKEYYKHRIALGALDVDPLQYEALEALDNLYQKLVFSDVDCQQDSMKGVYLWGDVGRGKTMLMDLFFESLPAGMGKRQHFHHFMADLHRQLNTTFGVVDPLKKIAANMAKTTKVICFDEFHVSDIADAMLLRNLIEALFDNGVVLVATSNIAVENLFQSQLQKARFEPAIRMLKQHLIAFNLNGQTDYRYRLPLDRPLYFTHLSELERVVLRSLHLTSHHQDATVNGRSVPVQGVLGRAIWCDFASLCEGARSTQDYIALAHDYDVVIVSDIPELSSEPYEHIKARGTEDGALGSGETGERRITLGVNDDAVRRFIALVDECYDQGVSMAFQASVELDQLYSNGSLSFEFRRTVSRINEMQTLGYRRRSELLMP</sequence>
<dbReference type="NCBIfam" id="NF040713">
    <property type="entry name" value="ZapE"/>
    <property type="match status" value="1"/>
</dbReference>
<gene>
    <name evidence="3" type="ORF">DN730_14060</name>
</gene>
<evidence type="ECO:0000256" key="1">
    <source>
        <dbReference type="ARBA" id="ARBA00022741"/>
    </source>
</evidence>
<dbReference type="GO" id="GO:0016887">
    <property type="term" value="F:ATP hydrolysis activity"/>
    <property type="evidence" value="ECO:0007669"/>
    <property type="project" value="InterPro"/>
</dbReference>
<keyword evidence="3" id="KW-0131">Cell cycle</keyword>
<keyword evidence="4" id="KW-1185">Reference proteome</keyword>
<dbReference type="GO" id="GO:0005737">
    <property type="term" value="C:cytoplasm"/>
    <property type="evidence" value="ECO:0007669"/>
    <property type="project" value="TreeGrafter"/>
</dbReference>
<dbReference type="GO" id="GO:0051301">
    <property type="term" value="P:cell division"/>
    <property type="evidence" value="ECO:0007669"/>
    <property type="project" value="UniProtKB-KW"/>
</dbReference>
<dbReference type="Proteomes" id="UP000254326">
    <property type="component" value="Unassembled WGS sequence"/>
</dbReference>
<evidence type="ECO:0000313" key="4">
    <source>
        <dbReference type="Proteomes" id="UP000254326"/>
    </source>
</evidence>
<accession>A0A370U715</accession>
<dbReference type="GO" id="GO:0005524">
    <property type="term" value="F:ATP binding"/>
    <property type="evidence" value="ECO:0007669"/>
    <property type="project" value="UniProtKB-KW"/>
</dbReference>
<dbReference type="AlphaFoldDB" id="A0A370U715"/>
<dbReference type="SUPFAM" id="SSF52540">
    <property type="entry name" value="P-loop containing nucleoside triphosphate hydrolases"/>
    <property type="match status" value="1"/>
</dbReference>
<dbReference type="Gene3D" id="3.40.50.300">
    <property type="entry name" value="P-loop containing nucleotide triphosphate hydrolases"/>
    <property type="match status" value="1"/>
</dbReference>
<keyword evidence="2" id="KW-0067">ATP-binding</keyword>
<evidence type="ECO:0000256" key="2">
    <source>
        <dbReference type="ARBA" id="ARBA00022840"/>
    </source>
</evidence>
<dbReference type="EMBL" id="QKRA01000007">
    <property type="protein sequence ID" value="RDL43568.1"/>
    <property type="molecule type" value="Genomic_DNA"/>
</dbReference>
<protein>
    <submittedName>
        <fullName evidence="3">Cell division protein ZapE</fullName>
    </submittedName>
</protein>
<keyword evidence="3" id="KW-0132">Cell division</keyword>
<dbReference type="Pfam" id="PF03969">
    <property type="entry name" value="AFG1_ATPase"/>
    <property type="match status" value="2"/>
</dbReference>
<dbReference type="InterPro" id="IPR005654">
    <property type="entry name" value="ATPase_AFG1-like"/>
</dbReference>
<comment type="caution">
    <text evidence="3">The sequence shown here is derived from an EMBL/GenBank/DDBJ whole genome shotgun (WGS) entry which is preliminary data.</text>
</comment>
<dbReference type="OrthoDB" id="9774491at2"/>
<evidence type="ECO:0000313" key="3">
    <source>
        <dbReference type="EMBL" id="RDL43568.1"/>
    </source>
</evidence>
<organism evidence="3 4">
    <name type="scientific">Marinomonas piezotolerans</name>
    <dbReference type="NCBI Taxonomy" id="2213058"/>
    <lineage>
        <taxon>Bacteria</taxon>
        <taxon>Pseudomonadati</taxon>
        <taxon>Pseudomonadota</taxon>
        <taxon>Gammaproteobacteria</taxon>
        <taxon>Oceanospirillales</taxon>
        <taxon>Oceanospirillaceae</taxon>
        <taxon>Marinomonas</taxon>
    </lineage>
</organism>
<reference evidence="3 4" key="1">
    <citation type="submission" date="2018-06" db="EMBL/GenBank/DDBJ databases">
        <title>Marinomonas sp. YLB-05 draft genome sequence.</title>
        <authorList>
            <person name="Yu L."/>
            <person name="Tang X."/>
        </authorList>
    </citation>
    <scope>NUCLEOTIDE SEQUENCE [LARGE SCALE GENOMIC DNA]</scope>
    <source>
        <strain evidence="3 4">YLB-05</strain>
    </source>
</reference>
<keyword evidence="1" id="KW-0547">Nucleotide-binding</keyword>